<keyword evidence="3 5" id="KW-1133">Transmembrane helix</keyword>
<keyword evidence="2 5" id="KW-0812">Transmembrane</keyword>
<feature type="transmembrane region" description="Helical" evidence="5">
    <location>
        <begin position="20"/>
        <end position="43"/>
    </location>
</feature>
<evidence type="ECO:0008006" key="8">
    <source>
        <dbReference type="Google" id="ProtNLM"/>
    </source>
</evidence>
<dbReference type="InterPro" id="IPR059112">
    <property type="entry name" value="CysZ/EI24"/>
</dbReference>
<dbReference type="EMBL" id="PXYI01000002">
    <property type="protein sequence ID" value="PSJ41981.1"/>
    <property type="molecule type" value="Genomic_DNA"/>
</dbReference>
<feature type="transmembrane region" description="Helical" evidence="5">
    <location>
        <begin position="130"/>
        <end position="154"/>
    </location>
</feature>
<reference evidence="6 7" key="1">
    <citation type="submission" date="2018-03" db="EMBL/GenBank/DDBJ databases">
        <title>The draft genome of Sphingosinicella sp. GL-C-18.</title>
        <authorList>
            <person name="Liu L."/>
            <person name="Li L."/>
            <person name="Liang L."/>
            <person name="Zhang X."/>
            <person name="Wang T."/>
        </authorList>
    </citation>
    <scope>NUCLEOTIDE SEQUENCE [LARGE SCALE GENOMIC DNA]</scope>
    <source>
        <strain evidence="6 7">GL-C-18</strain>
    </source>
</reference>
<sequence>MLTAFTRALGQIGDPVFLKVLAKSLLVTLVLFAAAAAGAAWLLTGVDPCGIGPFDGSCPLGAGGGTLAGLALGLLSLWFLFPAIAIGVIGLFSDEIVEAVEARHYPNARGRPVALGRGISLSLRSAGRILLWNLIALPFYLLLLITGIGPLLLFSAVNALALGRDLGEMVAARHHQGAALEAWLRETRLERALLGLGATWLFLIPFANLLAPLIGAAAATHVFHKGKR</sequence>
<comment type="caution">
    <text evidence="6">The sequence shown here is derived from an EMBL/GenBank/DDBJ whole genome shotgun (WGS) entry which is preliminary data.</text>
</comment>
<evidence type="ECO:0000313" key="7">
    <source>
        <dbReference type="Proteomes" id="UP000241167"/>
    </source>
</evidence>
<keyword evidence="4 5" id="KW-0472">Membrane</keyword>
<dbReference type="AlphaFoldDB" id="A0A2P7QVI8"/>
<dbReference type="OrthoDB" id="5421146at2"/>
<evidence type="ECO:0000256" key="4">
    <source>
        <dbReference type="ARBA" id="ARBA00023136"/>
    </source>
</evidence>
<evidence type="ECO:0000256" key="1">
    <source>
        <dbReference type="ARBA" id="ARBA00004141"/>
    </source>
</evidence>
<feature type="transmembrane region" description="Helical" evidence="5">
    <location>
        <begin position="63"/>
        <end position="92"/>
    </location>
</feature>
<comment type="subcellular location">
    <subcellularLocation>
        <location evidence="1">Membrane</location>
        <topology evidence="1">Multi-pass membrane protein</topology>
    </subcellularLocation>
</comment>
<evidence type="ECO:0000256" key="2">
    <source>
        <dbReference type="ARBA" id="ARBA00022692"/>
    </source>
</evidence>
<evidence type="ECO:0000256" key="3">
    <source>
        <dbReference type="ARBA" id="ARBA00022989"/>
    </source>
</evidence>
<dbReference type="Pfam" id="PF07264">
    <property type="entry name" value="EI24"/>
    <property type="match status" value="1"/>
</dbReference>
<keyword evidence="7" id="KW-1185">Reference proteome</keyword>
<feature type="transmembrane region" description="Helical" evidence="5">
    <location>
        <begin position="200"/>
        <end position="223"/>
    </location>
</feature>
<evidence type="ECO:0000256" key="5">
    <source>
        <dbReference type="SAM" id="Phobius"/>
    </source>
</evidence>
<dbReference type="RefSeq" id="WP_106512146.1">
    <property type="nucleotide sequence ID" value="NZ_PXYI01000002.1"/>
</dbReference>
<protein>
    <recommendedName>
        <fullName evidence="8">Cysteine biosynthesis protein CysZ</fullName>
    </recommendedName>
</protein>
<accession>A0A2P7QVI8</accession>
<evidence type="ECO:0000313" key="6">
    <source>
        <dbReference type="EMBL" id="PSJ41981.1"/>
    </source>
</evidence>
<proteinExistence type="predicted"/>
<dbReference type="Proteomes" id="UP000241167">
    <property type="component" value="Unassembled WGS sequence"/>
</dbReference>
<gene>
    <name evidence="6" type="ORF">C7I55_06915</name>
</gene>
<name>A0A2P7QVI8_9SPHN</name>
<organism evidence="6 7">
    <name type="scientific">Allosphingosinicella deserti</name>
    <dbReference type="NCBI Taxonomy" id="2116704"/>
    <lineage>
        <taxon>Bacteria</taxon>
        <taxon>Pseudomonadati</taxon>
        <taxon>Pseudomonadota</taxon>
        <taxon>Alphaproteobacteria</taxon>
        <taxon>Sphingomonadales</taxon>
        <taxon>Sphingomonadaceae</taxon>
        <taxon>Allosphingosinicella</taxon>
    </lineage>
</organism>